<feature type="domain" description="HTH gntR-type" evidence="4">
    <location>
        <begin position="14"/>
        <end position="81"/>
    </location>
</feature>
<evidence type="ECO:0000313" key="6">
    <source>
        <dbReference type="Proteomes" id="UP000694308"/>
    </source>
</evidence>
<evidence type="ECO:0000313" key="5">
    <source>
        <dbReference type="EMBL" id="MBV7275989.1"/>
    </source>
</evidence>
<dbReference type="AlphaFoldDB" id="A0A949X480"/>
<proteinExistence type="predicted"/>
<keyword evidence="1" id="KW-0805">Transcription regulation</keyword>
<evidence type="ECO:0000256" key="3">
    <source>
        <dbReference type="ARBA" id="ARBA00023163"/>
    </source>
</evidence>
<accession>A0A949X480</accession>
<dbReference type="CDD" id="cd07377">
    <property type="entry name" value="WHTH_GntR"/>
    <property type="match status" value="1"/>
</dbReference>
<dbReference type="InterPro" id="IPR011711">
    <property type="entry name" value="GntR_C"/>
</dbReference>
<dbReference type="PROSITE" id="PS50949">
    <property type="entry name" value="HTH_GNTR"/>
    <property type="match status" value="1"/>
</dbReference>
<evidence type="ECO:0000256" key="2">
    <source>
        <dbReference type="ARBA" id="ARBA00023125"/>
    </source>
</evidence>
<dbReference type="PANTHER" id="PTHR43537:SF24">
    <property type="entry name" value="GLUCONATE OPERON TRANSCRIPTIONAL REPRESSOR"/>
    <property type="match status" value="1"/>
</dbReference>
<dbReference type="Proteomes" id="UP000694308">
    <property type="component" value="Unassembled WGS sequence"/>
</dbReference>
<name>A0A949X480_9CLOT</name>
<organism evidence="5 6">
    <name type="scientific">Clostridium thailandense</name>
    <dbReference type="NCBI Taxonomy" id="2794346"/>
    <lineage>
        <taxon>Bacteria</taxon>
        <taxon>Bacillati</taxon>
        <taxon>Bacillota</taxon>
        <taxon>Clostridia</taxon>
        <taxon>Eubacteriales</taxon>
        <taxon>Clostridiaceae</taxon>
        <taxon>Clostridium</taxon>
    </lineage>
</organism>
<dbReference type="Pfam" id="PF07729">
    <property type="entry name" value="FCD"/>
    <property type="match status" value="1"/>
</dbReference>
<sequence>MNPLFEKIETTDLRPIREIVLERLRMAIIDGTLEQGDRLVETTVAENMGVSRTPVREAFRQLEIEGLAENVPRKGTIVKGISKKDIIEIYEIREMLEGLEFRLACFNISESQISELKGKISIMEQYIDNNDITGYWKAHGEFHDIILYCSGNKRLIDQMKQIYEYLSRLRNFTLVMNERRLQAMKEHKALIEAFEKKDEMLAEKIGREHTVNAKKFLADKIHLF</sequence>
<gene>
    <name evidence="5" type="ORF">I6U48_24145</name>
</gene>
<dbReference type="RefSeq" id="WP_218323032.1">
    <property type="nucleotide sequence ID" value="NZ_JAEEGC010000144.1"/>
</dbReference>
<comment type="caution">
    <text evidence="5">The sequence shown here is derived from an EMBL/GenBank/DDBJ whole genome shotgun (WGS) entry which is preliminary data.</text>
</comment>
<dbReference type="InterPro" id="IPR000524">
    <property type="entry name" value="Tscrpt_reg_HTH_GntR"/>
</dbReference>
<dbReference type="PANTHER" id="PTHR43537">
    <property type="entry name" value="TRANSCRIPTIONAL REGULATOR, GNTR FAMILY"/>
    <property type="match status" value="1"/>
</dbReference>
<evidence type="ECO:0000256" key="1">
    <source>
        <dbReference type="ARBA" id="ARBA00023015"/>
    </source>
</evidence>
<dbReference type="GO" id="GO:0003677">
    <property type="term" value="F:DNA binding"/>
    <property type="evidence" value="ECO:0007669"/>
    <property type="project" value="UniProtKB-KW"/>
</dbReference>
<dbReference type="Pfam" id="PF00392">
    <property type="entry name" value="GntR"/>
    <property type="match status" value="1"/>
</dbReference>
<dbReference type="SMART" id="SM00895">
    <property type="entry name" value="FCD"/>
    <property type="match status" value="1"/>
</dbReference>
<keyword evidence="3" id="KW-0804">Transcription</keyword>
<evidence type="ECO:0000259" key="4">
    <source>
        <dbReference type="PROSITE" id="PS50949"/>
    </source>
</evidence>
<keyword evidence="6" id="KW-1185">Reference proteome</keyword>
<dbReference type="EMBL" id="JAEEGC010000144">
    <property type="protein sequence ID" value="MBV7275989.1"/>
    <property type="molecule type" value="Genomic_DNA"/>
</dbReference>
<keyword evidence="2" id="KW-0238">DNA-binding</keyword>
<dbReference type="GO" id="GO:0003700">
    <property type="term" value="F:DNA-binding transcription factor activity"/>
    <property type="evidence" value="ECO:0007669"/>
    <property type="project" value="InterPro"/>
</dbReference>
<reference evidence="5" key="1">
    <citation type="submission" date="2020-12" db="EMBL/GenBank/DDBJ databases">
        <title>Clostridium thailandense sp. nov., a novel acetogenic bacterium isolated from peat land soil in Thailand.</title>
        <authorList>
            <person name="Chaikitkaew S."/>
            <person name="Birkeland N.K."/>
        </authorList>
    </citation>
    <scope>NUCLEOTIDE SEQUENCE</scope>
    <source>
        <strain evidence="5">PL3</strain>
    </source>
</reference>
<protein>
    <submittedName>
        <fullName evidence="5">GntR family transcriptional regulator</fullName>
    </submittedName>
</protein>
<dbReference type="SMART" id="SM00345">
    <property type="entry name" value="HTH_GNTR"/>
    <property type="match status" value="1"/>
</dbReference>